<dbReference type="RefSeq" id="WP_185797851.1">
    <property type="nucleotide sequence ID" value="NZ_JACLQD010000003.1"/>
</dbReference>
<feature type="domain" description="NlpC/P60" evidence="5">
    <location>
        <begin position="150"/>
        <end position="272"/>
    </location>
</feature>
<accession>A0A842IAW5</accession>
<keyword evidence="7" id="KW-1185">Reference proteome</keyword>
<organism evidence="6 7">
    <name type="scientific">Paragemmobacter straminiformis</name>
    <dbReference type="NCBI Taxonomy" id="2045119"/>
    <lineage>
        <taxon>Bacteria</taxon>
        <taxon>Pseudomonadati</taxon>
        <taxon>Pseudomonadota</taxon>
        <taxon>Alphaproteobacteria</taxon>
        <taxon>Rhodobacterales</taxon>
        <taxon>Paracoccaceae</taxon>
        <taxon>Paragemmobacter</taxon>
    </lineage>
</organism>
<evidence type="ECO:0000256" key="1">
    <source>
        <dbReference type="ARBA" id="ARBA00007074"/>
    </source>
</evidence>
<dbReference type="InterPro" id="IPR041382">
    <property type="entry name" value="SH3_16"/>
</dbReference>
<dbReference type="Pfam" id="PF18348">
    <property type="entry name" value="SH3_16"/>
    <property type="match status" value="1"/>
</dbReference>
<dbReference type="SUPFAM" id="SSF54001">
    <property type="entry name" value="Cysteine proteinases"/>
    <property type="match status" value="1"/>
</dbReference>
<name>A0A842IAW5_9RHOB</name>
<keyword evidence="3" id="KW-0378">Hydrolase</keyword>
<dbReference type="EMBL" id="JACLQD010000003">
    <property type="protein sequence ID" value="MBC2836244.1"/>
    <property type="molecule type" value="Genomic_DNA"/>
</dbReference>
<evidence type="ECO:0000313" key="7">
    <source>
        <dbReference type="Proteomes" id="UP000555411"/>
    </source>
</evidence>
<protein>
    <submittedName>
        <fullName evidence="6">C40 family peptidase</fullName>
    </submittedName>
</protein>
<dbReference type="PANTHER" id="PTHR47359:SF3">
    <property type="entry name" value="NLP_P60 DOMAIN-CONTAINING PROTEIN-RELATED"/>
    <property type="match status" value="1"/>
</dbReference>
<dbReference type="Pfam" id="PF00877">
    <property type="entry name" value="NLPC_P60"/>
    <property type="match status" value="1"/>
</dbReference>
<keyword evidence="2" id="KW-0645">Protease</keyword>
<gene>
    <name evidence="6" type="ORF">H7F16_12065</name>
</gene>
<comment type="caution">
    <text evidence="6">The sequence shown here is derived from an EMBL/GenBank/DDBJ whole genome shotgun (WGS) entry which is preliminary data.</text>
</comment>
<comment type="similarity">
    <text evidence="1">Belongs to the peptidase C40 family.</text>
</comment>
<dbReference type="InterPro" id="IPR038765">
    <property type="entry name" value="Papain-like_cys_pep_sf"/>
</dbReference>
<reference evidence="6 7" key="1">
    <citation type="journal article" date="2017" name="Int. J. Syst. Evol. Microbiol.">
        <title>Gemmobacter straminiformis sp. nov., isolated from an artificial fountain.</title>
        <authorList>
            <person name="Kang J.Y."/>
            <person name="Kim M.J."/>
            <person name="Chun J."/>
            <person name="Son K.P."/>
            <person name="Jahng K.Y."/>
        </authorList>
    </citation>
    <scope>NUCLEOTIDE SEQUENCE [LARGE SCALE GENOMIC DNA]</scope>
    <source>
        <strain evidence="6 7">CAM-8</strain>
    </source>
</reference>
<evidence type="ECO:0000256" key="2">
    <source>
        <dbReference type="ARBA" id="ARBA00022670"/>
    </source>
</evidence>
<dbReference type="GO" id="GO:0008234">
    <property type="term" value="F:cysteine-type peptidase activity"/>
    <property type="evidence" value="ECO:0007669"/>
    <property type="project" value="UniProtKB-KW"/>
</dbReference>
<proteinExistence type="inferred from homology"/>
<dbReference type="AlphaFoldDB" id="A0A842IAW5"/>
<evidence type="ECO:0000256" key="4">
    <source>
        <dbReference type="ARBA" id="ARBA00022807"/>
    </source>
</evidence>
<evidence type="ECO:0000259" key="5">
    <source>
        <dbReference type="PROSITE" id="PS51935"/>
    </source>
</evidence>
<evidence type="ECO:0000256" key="3">
    <source>
        <dbReference type="ARBA" id="ARBA00022801"/>
    </source>
</evidence>
<sequence length="272" mass="28804">MDRRLTPANARAALTLLQGKVEAGRFTTGEAASLIAPVTDLLNQPEGTRDRQVLWGEAVTVIDRHKGWAFVQAAKDGYCGYLPETALGPLASPTHRVTAPATHLYDAPKVQARDLASLSLGSLVTVVEDGGKFARTPQGFIPAKHLRPLDQPLDDAAAVAELFIGTPYLWGGNSRFGLDCSGLVQAALTACGKACPGDSDLQQSVGTALADDAPVQRGDLLFWKGHVAMAVGPDRLIHANGHSMSVAYEGIADCIARVIAQEGRPVLARRRP</sequence>
<dbReference type="Proteomes" id="UP000555411">
    <property type="component" value="Unassembled WGS sequence"/>
</dbReference>
<dbReference type="PANTHER" id="PTHR47359">
    <property type="entry name" value="PEPTIDOGLYCAN DL-ENDOPEPTIDASE CWLO"/>
    <property type="match status" value="1"/>
</dbReference>
<dbReference type="InterPro" id="IPR000064">
    <property type="entry name" value="NLP_P60_dom"/>
</dbReference>
<dbReference type="InterPro" id="IPR051794">
    <property type="entry name" value="PG_Endopeptidase_C40"/>
</dbReference>
<dbReference type="Gene3D" id="3.90.1720.10">
    <property type="entry name" value="endopeptidase domain like (from Nostoc punctiforme)"/>
    <property type="match status" value="1"/>
</dbReference>
<dbReference type="GO" id="GO:0006508">
    <property type="term" value="P:proteolysis"/>
    <property type="evidence" value="ECO:0007669"/>
    <property type="project" value="UniProtKB-KW"/>
</dbReference>
<keyword evidence="4" id="KW-0788">Thiol protease</keyword>
<dbReference type="PROSITE" id="PS51935">
    <property type="entry name" value="NLPC_P60"/>
    <property type="match status" value="1"/>
</dbReference>
<evidence type="ECO:0000313" key="6">
    <source>
        <dbReference type="EMBL" id="MBC2836244.1"/>
    </source>
</evidence>